<protein>
    <recommendedName>
        <fullName evidence="3">Arrestin</fullName>
    </recommendedName>
</protein>
<proteinExistence type="predicted"/>
<reference evidence="1" key="1">
    <citation type="journal article" date="2020" name="Phytopathology">
        <title>Genome Sequence Resources of Colletotrichum truncatum, C. plurivorum, C. musicola, and C. sojae: Four Species Pathogenic to Soybean (Glycine max).</title>
        <authorList>
            <person name="Rogerio F."/>
            <person name="Boufleur T.R."/>
            <person name="Ciampi-Guillardi M."/>
            <person name="Sukno S.A."/>
            <person name="Thon M.R."/>
            <person name="Massola Junior N.S."/>
            <person name="Baroncelli R."/>
        </authorList>
    </citation>
    <scope>NUCLEOTIDE SEQUENCE</scope>
    <source>
        <strain evidence="1">LFN00145</strain>
    </source>
</reference>
<name>A0A8H6KEQ0_9PEZI</name>
<evidence type="ECO:0000313" key="1">
    <source>
        <dbReference type="EMBL" id="KAF6829361.1"/>
    </source>
</evidence>
<dbReference type="PANTHER" id="PTHR31904:SF1">
    <property type="entry name" value="BYPASS OF STOP CODON PROTEIN 5-RELATED"/>
    <property type="match status" value="1"/>
</dbReference>
<evidence type="ECO:0008006" key="3">
    <source>
        <dbReference type="Google" id="ProtNLM"/>
    </source>
</evidence>
<gene>
    <name evidence="1" type="ORF">CPLU01_08003</name>
</gene>
<dbReference type="Proteomes" id="UP000654918">
    <property type="component" value="Unassembled WGS sequence"/>
</dbReference>
<dbReference type="EMBL" id="WIGO01000109">
    <property type="protein sequence ID" value="KAF6829361.1"/>
    <property type="molecule type" value="Genomic_DNA"/>
</dbReference>
<dbReference type="InterPro" id="IPR039634">
    <property type="entry name" value="Bul1-like"/>
</dbReference>
<sequence>MSLTGFTGLLFPSLLRRNSAEVEIKLDSHHDDKIYRPGTTVQGEVSITPLEDTRFNSVAVALLGTSKVRVETARSVRDISHVFLSINMPILQSLPPLFEASHTYSIPFSFVIPKHLTLSACKHENQSGAVFDQHMRLPPSMGYWSKDDLSPEVARVEYIIKAYVARGPPGSSGSLEKTMIAKHLIKVLPDPRRALVSGNMDHPSPFGPNPATPRYLNVNSPEATISGGQGLNSTPTAALILQSTLRARSNLLLQGRQEELLSGCNAGDRKVLTKWLHDYWMHSFVTAKFWGKGPQHWTPGLVSQVTLGASPFGNALAALSPAELISAPSPRTCEIPPPTSLCQWAVHYGQDPGLQYDVQLDRPIETQAEFDLNDQSSWTPWPDIDTRNRTLQRTMEESFAHSQFRTTPSDELPISDHLVAQAVSRSPQELALDSVAFAIMSGNLESVEKTLETSVRLLDGEGCVL</sequence>
<organism evidence="1 2">
    <name type="scientific">Colletotrichum plurivorum</name>
    <dbReference type="NCBI Taxonomy" id="2175906"/>
    <lineage>
        <taxon>Eukaryota</taxon>
        <taxon>Fungi</taxon>
        <taxon>Dikarya</taxon>
        <taxon>Ascomycota</taxon>
        <taxon>Pezizomycotina</taxon>
        <taxon>Sordariomycetes</taxon>
        <taxon>Hypocreomycetidae</taxon>
        <taxon>Glomerellales</taxon>
        <taxon>Glomerellaceae</taxon>
        <taxon>Colletotrichum</taxon>
        <taxon>Colletotrichum orchidearum species complex</taxon>
    </lineage>
</organism>
<accession>A0A8H6KEQ0</accession>
<comment type="caution">
    <text evidence="1">The sequence shown here is derived from an EMBL/GenBank/DDBJ whole genome shotgun (WGS) entry which is preliminary data.</text>
</comment>
<evidence type="ECO:0000313" key="2">
    <source>
        <dbReference type="Proteomes" id="UP000654918"/>
    </source>
</evidence>
<dbReference type="Gene3D" id="2.60.40.640">
    <property type="match status" value="1"/>
</dbReference>
<dbReference type="PANTHER" id="PTHR31904">
    <property type="entry name" value="BYPASS OF STOP CODON PROTEIN 5-RELATED"/>
    <property type="match status" value="1"/>
</dbReference>
<keyword evidence="2" id="KW-1185">Reference proteome</keyword>
<dbReference type="AlphaFoldDB" id="A0A8H6KEQ0"/>
<dbReference type="InterPro" id="IPR014752">
    <property type="entry name" value="Arrestin-like_C"/>
</dbReference>